<gene>
    <name evidence="2" type="ORF">OXX778_LOCUS17485</name>
</gene>
<name>A0A814IDY6_9BILA</name>
<accession>A0A814IDY6</accession>
<keyword evidence="3" id="KW-1185">Reference proteome</keyword>
<evidence type="ECO:0000313" key="2">
    <source>
        <dbReference type="EMBL" id="CAF1023219.1"/>
    </source>
</evidence>
<proteinExistence type="predicted"/>
<dbReference type="SUPFAM" id="SSF56300">
    <property type="entry name" value="Metallo-dependent phosphatases"/>
    <property type="match status" value="1"/>
</dbReference>
<evidence type="ECO:0000259" key="1">
    <source>
        <dbReference type="Pfam" id="PF00149"/>
    </source>
</evidence>
<dbReference type="InterPro" id="IPR029052">
    <property type="entry name" value="Metallo-depent_PP-like"/>
</dbReference>
<dbReference type="GO" id="GO:0008663">
    <property type="term" value="F:2',3'-cyclic-nucleotide 2'-phosphodiesterase activity"/>
    <property type="evidence" value="ECO:0007669"/>
    <property type="project" value="TreeGrafter"/>
</dbReference>
<protein>
    <recommendedName>
        <fullName evidence="1">Calcineurin-like phosphoesterase domain-containing protein</fullName>
    </recommendedName>
</protein>
<reference evidence="2" key="1">
    <citation type="submission" date="2021-02" db="EMBL/GenBank/DDBJ databases">
        <authorList>
            <person name="Nowell W R."/>
        </authorList>
    </citation>
    <scope>NUCLEOTIDE SEQUENCE</scope>
    <source>
        <strain evidence="2">Ploen Becks lab</strain>
    </source>
</reference>
<dbReference type="Gene3D" id="3.60.21.10">
    <property type="match status" value="1"/>
</dbReference>
<organism evidence="2 3">
    <name type="scientific">Brachionus calyciflorus</name>
    <dbReference type="NCBI Taxonomy" id="104777"/>
    <lineage>
        <taxon>Eukaryota</taxon>
        <taxon>Metazoa</taxon>
        <taxon>Spiralia</taxon>
        <taxon>Gnathifera</taxon>
        <taxon>Rotifera</taxon>
        <taxon>Eurotatoria</taxon>
        <taxon>Monogononta</taxon>
        <taxon>Pseudotrocha</taxon>
        <taxon>Ploima</taxon>
        <taxon>Brachionidae</taxon>
        <taxon>Brachionus</taxon>
    </lineage>
</organism>
<feature type="domain" description="Calcineurin-like phosphoesterase" evidence="1">
    <location>
        <begin position="12"/>
        <end position="268"/>
    </location>
</feature>
<dbReference type="GO" id="GO:0047734">
    <property type="term" value="F:CDP-glycerol diphosphatase activity"/>
    <property type="evidence" value="ECO:0007669"/>
    <property type="project" value="TreeGrafter"/>
</dbReference>
<dbReference type="GO" id="GO:0047631">
    <property type="term" value="F:ADP-ribose diphosphatase activity"/>
    <property type="evidence" value="ECO:0007669"/>
    <property type="project" value="TreeGrafter"/>
</dbReference>
<evidence type="ECO:0000313" key="3">
    <source>
        <dbReference type="Proteomes" id="UP000663879"/>
    </source>
</evidence>
<dbReference type="Pfam" id="PF00149">
    <property type="entry name" value="Metallophos"/>
    <property type="match status" value="1"/>
</dbReference>
<dbReference type="PANTHER" id="PTHR16509">
    <property type="match status" value="1"/>
</dbReference>
<dbReference type="AlphaFoldDB" id="A0A814IDY6"/>
<dbReference type="GO" id="GO:0030145">
    <property type="term" value="F:manganese ion binding"/>
    <property type="evidence" value="ECO:0007669"/>
    <property type="project" value="TreeGrafter"/>
</dbReference>
<dbReference type="OrthoDB" id="9675250at2759"/>
<sequence length="322" mass="37683">MPENLNGNLLVTFGLIADLQYADINDGLKYGRKRYYRGSLENLRKALHVWKNEKNFSLIIQLGDLIDACAFDLNNTDSCLERVLCLIKEHGFDLNKFFHIWGNHDLFAFKRKFLSKSILNTSKILQQNSSKFNYYYHDITDRLRIICLDEYEISVLGYEENDEIFKKSCEILNEKENLKNNCTNENDRKFLDRYKKVNGGISETQLNWLADQLSFCNKMNKKIILAGHIPLLTEVSDTATVWNANEILSLLWSYDNLVLAYLAGHYHPGGFYLDNKNIYHLTLNGMIETPIESDNSFVTVYVYDDKIYFKNQIENRSFTIFY</sequence>
<dbReference type="EMBL" id="CAJNOC010004484">
    <property type="protein sequence ID" value="CAF1023219.1"/>
    <property type="molecule type" value="Genomic_DNA"/>
</dbReference>
<dbReference type="Proteomes" id="UP000663879">
    <property type="component" value="Unassembled WGS sequence"/>
</dbReference>
<dbReference type="PANTHER" id="PTHR16509:SF1">
    <property type="entry name" value="MANGANESE-DEPENDENT ADP-RIBOSE_CDP-ALCOHOL DIPHOSPHATASE"/>
    <property type="match status" value="1"/>
</dbReference>
<dbReference type="InterPro" id="IPR004843">
    <property type="entry name" value="Calcineurin-like_PHP"/>
</dbReference>
<comment type="caution">
    <text evidence="2">The sequence shown here is derived from an EMBL/GenBank/DDBJ whole genome shotgun (WGS) entry which is preliminary data.</text>
</comment>